<dbReference type="EMBL" id="SOCQ01000005">
    <property type="protein sequence ID" value="TDV48521.1"/>
    <property type="molecule type" value="Genomic_DNA"/>
</dbReference>
<reference evidence="4 5" key="1">
    <citation type="submission" date="2019-03" db="EMBL/GenBank/DDBJ databases">
        <title>Genomic analyses of the natural microbiome of Caenorhabditis elegans.</title>
        <authorList>
            <person name="Samuel B."/>
        </authorList>
    </citation>
    <scope>NUCLEOTIDE SEQUENCE [LARGE SCALE GENOMIC DNA]</scope>
    <source>
        <strain evidence="4 5">BIGb0525</strain>
    </source>
</reference>
<evidence type="ECO:0008006" key="6">
    <source>
        <dbReference type="Google" id="ProtNLM"/>
    </source>
</evidence>
<gene>
    <name evidence="4" type="ORF">EDF87_105175</name>
</gene>
<dbReference type="RefSeq" id="WP_134175853.1">
    <property type="nucleotide sequence ID" value="NZ_SOCQ01000005.1"/>
</dbReference>
<keyword evidence="1" id="KW-0433">Leucine-rich repeat</keyword>
<protein>
    <recommendedName>
        <fullName evidence="6">Leucine rich repeat (LRR) protein</fullName>
    </recommendedName>
</protein>
<organism evidence="4 5">
    <name type="scientific">Pseudomonas helmanticensis</name>
    <dbReference type="NCBI Taxonomy" id="1471381"/>
    <lineage>
        <taxon>Bacteria</taxon>
        <taxon>Pseudomonadati</taxon>
        <taxon>Pseudomonadota</taxon>
        <taxon>Gammaproteobacteria</taxon>
        <taxon>Pseudomonadales</taxon>
        <taxon>Pseudomonadaceae</taxon>
        <taxon>Pseudomonas</taxon>
    </lineage>
</organism>
<dbReference type="PANTHER" id="PTHR48051">
    <property type="match status" value="1"/>
</dbReference>
<dbReference type="InterPro" id="IPR032675">
    <property type="entry name" value="LRR_dom_sf"/>
</dbReference>
<dbReference type="Gene3D" id="3.80.10.10">
    <property type="entry name" value="Ribonuclease Inhibitor"/>
    <property type="match status" value="1"/>
</dbReference>
<keyword evidence="2" id="KW-0677">Repeat</keyword>
<dbReference type="Proteomes" id="UP000295804">
    <property type="component" value="Unassembled WGS sequence"/>
</dbReference>
<evidence type="ECO:0000256" key="1">
    <source>
        <dbReference type="ARBA" id="ARBA00022614"/>
    </source>
</evidence>
<dbReference type="InterPro" id="IPR050216">
    <property type="entry name" value="LRR_domain-containing"/>
</dbReference>
<evidence type="ECO:0000313" key="5">
    <source>
        <dbReference type="Proteomes" id="UP000295804"/>
    </source>
</evidence>
<proteinExistence type="predicted"/>
<accession>A0A4V3FSS0</accession>
<sequence length="511" mass="55717">MSGKPPKFKSASGKSTDSSVGGPHRLPRADMPLPPATRQPDQQLPPFNLDTGAAAQSVSVSAGLMSSVIGEIAIAASAPSFSDYWIPALKNLGESDTRSVQVFKQRQYVAVADEYCVQVVPDTESGQFRATVASELHASGPLMTLDAKGKFWRPVNSDDPVSLPGMERRGLFSKDDSDQPEALRTIDERLARLYPTMTEEARGAMRRERLIGDSTLAVARLEAEYFTLVKELGAWTAAVPSHHPVTGLALTDAEVAAHRTSRQLFAEELQANWSRQVTTANPYTSSLLEYKLDIVGSMPTLSADFSHVTEINLSSSFALSGSEFLGCFQGLRYLTLTGFALKSFPFEVFQMRALKTLTLDNCDIRLSEATVEGLAHIDELTLLDLSQNPLGLAPDVSFMRRLDSLYLSNTGLAEVPAGLFDLESLGYADLGNNKITSLPPELFDVPDVWEVNYNFRNNPLDEDTLQRITAYIDGAGLDRKVLIQVDGDVWVPQQNVVFDGVDSGLDSSGED</sequence>
<evidence type="ECO:0000256" key="2">
    <source>
        <dbReference type="ARBA" id="ARBA00022737"/>
    </source>
</evidence>
<dbReference type="SUPFAM" id="SSF52058">
    <property type="entry name" value="L domain-like"/>
    <property type="match status" value="1"/>
</dbReference>
<evidence type="ECO:0000256" key="3">
    <source>
        <dbReference type="SAM" id="MobiDB-lite"/>
    </source>
</evidence>
<name>A0A4V3FSS0_9PSED</name>
<evidence type="ECO:0000313" key="4">
    <source>
        <dbReference type="EMBL" id="TDV48521.1"/>
    </source>
</evidence>
<comment type="caution">
    <text evidence="4">The sequence shown here is derived from an EMBL/GenBank/DDBJ whole genome shotgun (WGS) entry which is preliminary data.</text>
</comment>
<dbReference type="GO" id="GO:0005737">
    <property type="term" value="C:cytoplasm"/>
    <property type="evidence" value="ECO:0007669"/>
    <property type="project" value="TreeGrafter"/>
</dbReference>
<dbReference type="AlphaFoldDB" id="A0A4V3FSS0"/>
<dbReference type="PANTHER" id="PTHR48051:SF1">
    <property type="entry name" value="RAS SUPPRESSOR PROTEIN 1"/>
    <property type="match status" value="1"/>
</dbReference>
<feature type="region of interest" description="Disordered" evidence="3">
    <location>
        <begin position="1"/>
        <end position="49"/>
    </location>
</feature>